<dbReference type="AlphaFoldDB" id="A0A0J9E0I4"/>
<protein>
    <submittedName>
        <fullName evidence="1">Uncharacterized protein</fullName>
    </submittedName>
</protein>
<organism evidence="1 2">
    <name type="scientific">Candidatus Rhodobacter oscarellae</name>
    <dbReference type="NCBI Taxonomy" id="1675527"/>
    <lineage>
        <taxon>Bacteria</taxon>
        <taxon>Pseudomonadati</taxon>
        <taxon>Pseudomonadota</taxon>
        <taxon>Alphaproteobacteria</taxon>
        <taxon>Rhodobacterales</taxon>
        <taxon>Rhodobacter group</taxon>
        <taxon>Rhodobacter</taxon>
    </lineage>
</organism>
<dbReference type="RefSeq" id="WP_049642070.1">
    <property type="nucleotide sequence ID" value="NZ_LFTY01000002.1"/>
</dbReference>
<dbReference type="InterPro" id="IPR012062">
    <property type="entry name" value="GatZ/KbaZ-like"/>
</dbReference>
<name>A0A0J9E0I4_9RHOB</name>
<dbReference type="GO" id="GO:0005975">
    <property type="term" value="P:carbohydrate metabolic process"/>
    <property type="evidence" value="ECO:0007669"/>
    <property type="project" value="InterPro"/>
</dbReference>
<evidence type="ECO:0000313" key="2">
    <source>
        <dbReference type="Proteomes" id="UP000037178"/>
    </source>
</evidence>
<dbReference type="SUPFAM" id="SSF51569">
    <property type="entry name" value="Aldolase"/>
    <property type="match status" value="1"/>
</dbReference>
<dbReference type="Pfam" id="PF08013">
    <property type="entry name" value="GatZ_KbaZ-like"/>
    <property type="match status" value="1"/>
</dbReference>
<comment type="caution">
    <text evidence="1">The sequence shown here is derived from an EMBL/GenBank/DDBJ whole genome shotgun (WGS) entry which is preliminary data.</text>
</comment>
<sequence length="94" mass="10001">MSADKLTRLAALRVAGTPRGITSVFAATGVTDVLGRVVGLVAQPGVAFGNHNVVPFAPGRAQGLARVPEHHPNLVFEAHPRQPDDLRHSLPIRR</sequence>
<dbReference type="Proteomes" id="UP000037178">
    <property type="component" value="Unassembled WGS sequence"/>
</dbReference>
<gene>
    <name evidence="1" type="ORF">AIOL_001099</name>
</gene>
<dbReference type="STRING" id="1675527.AIOL_001099"/>
<reference evidence="1 2" key="1">
    <citation type="submission" date="2015-06" db="EMBL/GenBank/DDBJ databases">
        <title>Draft genome sequence of an Alphaproteobacteria species associated to the Mediterranean sponge Oscarella lobularis.</title>
        <authorList>
            <person name="Jourda C."/>
            <person name="Santini S."/>
            <person name="Claverie J.-M."/>
        </authorList>
    </citation>
    <scope>NUCLEOTIDE SEQUENCE [LARGE SCALE GENOMIC DNA]</scope>
    <source>
        <strain evidence="1">IGS</strain>
    </source>
</reference>
<evidence type="ECO:0000313" key="1">
    <source>
        <dbReference type="EMBL" id="KMW56147.1"/>
    </source>
</evidence>
<keyword evidence="2" id="KW-1185">Reference proteome</keyword>
<dbReference type="InterPro" id="IPR013785">
    <property type="entry name" value="Aldolase_TIM"/>
</dbReference>
<dbReference type="EMBL" id="LFTY01000002">
    <property type="protein sequence ID" value="KMW56147.1"/>
    <property type="molecule type" value="Genomic_DNA"/>
</dbReference>
<proteinExistence type="predicted"/>
<accession>A0A0J9E0I4</accession>
<dbReference type="Gene3D" id="3.20.20.70">
    <property type="entry name" value="Aldolase class I"/>
    <property type="match status" value="1"/>
</dbReference>
<dbReference type="PATRIC" id="fig|1675527.3.peg.1170"/>